<evidence type="ECO:0000313" key="3">
    <source>
        <dbReference type="Proteomes" id="UP000758155"/>
    </source>
</evidence>
<proteinExistence type="predicted"/>
<keyword evidence="3" id="KW-1185">Reference proteome</keyword>
<evidence type="ECO:0000313" key="2">
    <source>
        <dbReference type="EMBL" id="KAF3040969.1"/>
    </source>
</evidence>
<protein>
    <submittedName>
        <fullName evidence="2">Uncharacterized protein</fullName>
    </submittedName>
</protein>
<feature type="signal peptide" evidence="1">
    <location>
        <begin position="1"/>
        <end position="21"/>
    </location>
</feature>
<reference evidence="2" key="1">
    <citation type="submission" date="2019-04" db="EMBL/GenBank/DDBJ databases">
        <title>Sequencing of skin fungus with MAO and IRED activity.</title>
        <authorList>
            <person name="Marsaioli A.J."/>
            <person name="Bonatto J.M.C."/>
            <person name="Reis Junior O."/>
        </authorList>
    </citation>
    <scope>NUCLEOTIDE SEQUENCE</scope>
    <source>
        <strain evidence="2">28M1</strain>
    </source>
</reference>
<dbReference type="EMBL" id="SWKV01000023">
    <property type="protein sequence ID" value="KAF3040969.1"/>
    <property type="molecule type" value="Genomic_DNA"/>
</dbReference>
<dbReference type="OrthoDB" id="5337308at2759"/>
<name>A0A9P4WTK9_9PLEO</name>
<evidence type="ECO:0000256" key="1">
    <source>
        <dbReference type="SAM" id="SignalP"/>
    </source>
</evidence>
<dbReference type="AlphaFoldDB" id="A0A9P4WTK9"/>
<comment type="caution">
    <text evidence="2">The sequence shown here is derived from an EMBL/GenBank/DDBJ whole genome shotgun (WGS) entry which is preliminary data.</text>
</comment>
<keyword evidence="1" id="KW-0732">Signal</keyword>
<organism evidence="2 3">
    <name type="scientific">Didymella heteroderae</name>
    <dbReference type="NCBI Taxonomy" id="1769908"/>
    <lineage>
        <taxon>Eukaryota</taxon>
        <taxon>Fungi</taxon>
        <taxon>Dikarya</taxon>
        <taxon>Ascomycota</taxon>
        <taxon>Pezizomycotina</taxon>
        <taxon>Dothideomycetes</taxon>
        <taxon>Pleosporomycetidae</taxon>
        <taxon>Pleosporales</taxon>
        <taxon>Pleosporineae</taxon>
        <taxon>Didymellaceae</taxon>
        <taxon>Didymella</taxon>
    </lineage>
</organism>
<feature type="chain" id="PRO_5040251724" evidence="1">
    <location>
        <begin position="22"/>
        <end position="330"/>
    </location>
</feature>
<gene>
    <name evidence="2" type="ORF">E8E12_009073</name>
</gene>
<accession>A0A9P4WTK9</accession>
<sequence>MLKMKLSMLVAAFIAVTVARAAQPFRHYNISIAGDVAVAVDPVCHVPYPPASDTVWIACKCRGEKFWEAMHSSKEEAGKLFKPIRDTSESPFTNIAELTKWGWQDATVQANYFDFNKAWGVDQVLRTIGVSDKVAKNGGTIQVFRVTHGDGDANGRGYGPSPYNKQPQYMVNGKSYPVTGSEYNFGFDPSGVLLALDRKSPQFAGSERSPKVQGTNLPELASFSDIAWLKWKEAIGSAPTSMRYFLTLSITNQETRGLFNIVLTRAKLCEVPAWPGLEVDPITEDGLALLGSPNALAFSYFLVQHKSILGDLKISKITIFKNTAKFPDPS</sequence>
<dbReference type="Proteomes" id="UP000758155">
    <property type="component" value="Unassembled WGS sequence"/>
</dbReference>